<feature type="chain" id="PRO_5014579640" evidence="1">
    <location>
        <begin position="24"/>
        <end position="61"/>
    </location>
</feature>
<evidence type="ECO:0000313" key="5">
    <source>
        <dbReference type="EMBL" id="RHN77854.1"/>
    </source>
</evidence>
<sequence length="61" mass="6816">MSQIRVFVYALIIFLSQFLVVTSTTTFPCVSDDDCPVPLPPPFAKCVDGICEFFIKAQVEK</sequence>
<dbReference type="GO" id="GO:0046872">
    <property type="term" value="F:metal ion binding"/>
    <property type="evidence" value="ECO:0007669"/>
    <property type="project" value="InterPro"/>
</dbReference>
<feature type="signal peptide" evidence="1">
    <location>
        <begin position="1"/>
        <end position="23"/>
    </location>
</feature>
<dbReference type="InterPro" id="IPR009810">
    <property type="entry name" value="Nodulin_late_dom"/>
</dbReference>
<evidence type="ECO:0000256" key="1">
    <source>
        <dbReference type="SAM" id="SignalP"/>
    </source>
</evidence>
<gene>
    <name evidence="4" type="ordered locus">MTR_1g028980</name>
    <name evidence="5" type="ORF">MtrunA17_Chr1g0159231</name>
</gene>
<dbReference type="HOGENOM" id="CLU_181053_6_1_1"/>
<dbReference type="Pfam" id="PF07127">
    <property type="entry name" value="Nodulin_late"/>
    <property type="match status" value="1"/>
</dbReference>
<evidence type="ECO:0000313" key="4">
    <source>
        <dbReference type="EMBL" id="KEH40443.1"/>
    </source>
</evidence>
<evidence type="ECO:0000313" key="6">
    <source>
        <dbReference type="EnsemblPlants" id="KEH40443"/>
    </source>
</evidence>
<name>I3S7Z9_MEDTR</name>
<reference evidence="6" key="4">
    <citation type="submission" date="2015-04" db="UniProtKB">
        <authorList>
            <consortium name="EnsemblPlants"/>
        </authorList>
    </citation>
    <scope>IDENTIFICATION</scope>
    <source>
        <strain evidence="6">cv. Jemalong A17</strain>
    </source>
</reference>
<reference evidence="5" key="5">
    <citation type="journal article" date="2018" name="Nat. Plants">
        <title>Whole-genome landscape of Medicago truncatula symbiotic genes.</title>
        <authorList>
            <person name="Pecrix Y."/>
            <person name="Gamas P."/>
            <person name="Carrere S."/>
        </authorList>
    </citation>
    <scope>NUCLEOTIDE SEQUENCE</scope>
    <source>
        <tissue evidence="5">Leaves</tissue>
    </source>
</reference>
<dbReference type="Proteomes" id="UP000002051">
    <property type="component" value="Unassembled WGS sequence"/>
</dbReference>
<dbReference type="EMBL" id="BT136596">
    <property type="protein sequence ID" value="AFK36391.1"/>
    <property type="molecule type" value="mRNA"/>
</dbReference>
<keyword evidence="1" id="KW-0732">Signal</keyword>
<dbReference type="AlphaFoldDB" id="I3S7Z9"/>
<proteinExistence type="evidence at transcript level"/>
<dbReference type="EnsemblPlants" id="KEH40443">
    <property type="protein sequence ID" value="KEH40443"/>
    <property type="gene ID" value="MTR_1g028980"/>
</dbReference>
<reference evidence="4 7" key="1">
    <citation type="journal article" date="2011" name="Nature">
        <title>The Medicago genome provides insight into the evolution of rhizobial symbioses.</title>
        <authorList>
            <person name="Young N.D."/>
            <person name="Debelle F."/>
            <person name="Oldroyd G.E."/>
            <person name="Geurts R."/>
            <person name="Cannon S.B."/>
            <person name="Udvardi M.K."/>
            <person name="Benedito V.A."/>
            <person name="Mayer K.F."/>
            <person name="Gouzy J."/>
            <person name="Schoof H."/>
            <person name="Van de Peer Y."/>
            <person name="Proost S."/>
            <person name="Cook D.R."/>
            <person name="Meyers B.C."/>
            <person name="Spannagl M."/>
            <person name="Cheung F."/>
            <person name="De Mita S."/>
            <person name="Krishnakumar V."/>
            <person name="Gundlach H."/>
            <person name="Zhou S."/>
            <person name="Mudge J."/>
            <person name="Bharti A.K."/>
            <person name="Murray J.D."/>
            <person name="Naoumkina M.A."/>
            <person name="Rosen B."/>
            <person name="Silverstein K.A."/>
            <person name="Tang H."/>
            <person name="Rombauts S."/>
            <person name="Zhao P.X."/>
            <person name="Zhou P."/>
            <person name="Barbe V."/>
            <person name="Bardou P."/>
            <person name="Bechner M."/>
            <person name="Bellec A."/>
            <person name="Berger A."/>
            <person name="Berges H."/>
            <person name="Bidwell S."/>
            <person name="Bisseling T."/>
            <person name="Choisne N."/>
            <person name="Couloux A."/>
            <person name="Denny R."/>
            <person name="Deshpande S."/>
            <person name="Dai X."/>
            <person name="Doyle J.J."/>
            <person name="Dudez A.M."/>
            <person name="Farmer A.D."/>
            <person name="Fouteau S."/>
            <person name="Franken C."/>
            <person name="Gibelin C."/>
            <person name="Gish J."/>
            <person name="Goldstein S."/>
            <person name="Gonzalez A.J."/>
            <person name="Green P.J."/>
            <person name="Hallab A."/>
            <person name="Hartog M."/>
            <person name="Hua A."/>
            <person name="Humphray S.J."/>
            <person name="Jeong D.H."/>
            <person name="Jing Y."/>
            <person name="Jocker A."/>
            <person name="Kenton S.M."/>
            <person name="Kim D.J."/>
            <person name="Klee K."/>
            <person name="Lai H."/>
            <person name="Lang C."/>
            <person name="Lin S."/>
            <person name="Macmil S.L."/>
            <person name="Magdelenat G."/>
            <person name="Matthews L."/>
            <person name="McCorrison J."/>
            <person name="Monaghan E.L."/>
            <person name="Mun J.H."/>
            <person name="Najar F.Z."/>
            <person name="Nicholson C."/>
            <person name="Noirot C."/>
            <person name="O'Bleness M."/>
            <person name="Paule C.R."/>
            <person name="Poulain J."/>
            <person name="Prion F."/>
            <person name="Qin B."/>
            <person name="Qu C."/>
            <person name="Retzel E.F."/>
            <person name="Riddle C."/>
            <person name="Sallet E."/>
            <person name="Samain S."/>
            <person name="Samson N."/>
            <person name="Sanders I."/>
            <person name="Saurat O."/>
            <person name="Scarpelli C."/>
            <person name="Schiex T."/>
            <person name="Segurens B."/>
            <person name="Severin A.J."/>
            <person name="Sherrier D.J."/>
            <person name="Shi R."/>
            <person name="Sims S."/>
            <person name="Singer S.R."/>
            <person name="Sinharoy S."/>
            <person name="Sterck L."/>
            <person name="Viollet A."/>
            <person name="Wang B.B."/>
            <person name="Wang K."/>
            <person name="Wang M."/>
            <person name="Wang X."/>
            <person name="Warfsmann J."/>
            <person name="Weissenbach J."/>
            <person name="White D.D."/>
            <person name="White J.D."/>
            <person name="Wiley G.B."/>
            <person name="Wincker P."/>
            <person name="Xing Y."/>
            <person name="Yang L."/>
            <person name="Yao Z."/>
            <person name="Ying F."/>
            <person name="Zhai J."/>
            <person name="Zhou L."/>
            <person name="Zuber A."/>
            <person name="Denarie J."/>
            <person name="Dixon R.A."/>
            <person name="May G.D."/>
            <person name="Schwartz D.C."/>
            <person name="Rogers J."/>
            <person name="Quetier F."/>
            <person name="Town C.D."/>
            <person name="Roe B.A."/>
        </authorList>
    </citation>
    <scope>NUCLEOTIDE SEQUENCE [LARGE SCALE GENOMIC DNA]</scope>
    <source>
        <strain evidence="4">A17</strain>
        <strain evidence="6 7">cv. Jemalong A17</strain>
    </source>
</reference>
<dbReference type="Proteomes" id="UP000265566">
    <property type="component" value="Chromosome 1"/>
</dbReference>
<feature type="domain" description="Late nodulin" evidence="2">
    <location>
        <begin position="1"/>
        <end position="52"/>
    </location>
</feature>
<evidence type="ECO:0000259" key="2">
    <source>
        <dbReference type="Pfam" id="PF07127"/>
    </source>
</evidence>
<keyword evidence="7" id="KW-1185">Reference proteome</keyword>
<reference evidence="3" key="2">
    <citation type="submission" date="2012-05" db="EMBL/GenBank/DDBJ databases">
        <authorList>
            <person name="Krishnakumar V."/>
            <person name="Cheung F."/>
            <person name="Xiao Y."/>
            <person name="Chan A."/>
            <person name="Moskal W.A."/>
            <person name="Town C.D."/>
        </authorList>
    </citation>
    <scope>NUCLEOTIDE SEQUENCE</scope>
</reference>
<evidence type="ECO:0000313" key="7">
    <source>
        <dbReference type="Proteomes" id="UP000002051"/>
    </source>
</evidence>
<dbReference type="EMBL" id="PSQE01000001">
    <property type="protein sequence ID" value="RHN77854.1"/>
    <property type="molecule type" value="Genomic_DNA"/>
</dbReference>
<dbReference type="EMBL" id="CM001217">
    <property type="protein sequence ID" value="KEH40443.1"/>
    <property type="molecule type" value="Genomic_DNA"/>
</dbReference>
<dbReference type="Gramene" id="rna1352">
    <property type="protein sequence ID" value="RHN77854.1"/>
    <property type="gene ID" value="gene1352"/>
</dbReference>
<accession>I3S7Z9</accession>
<organism evidence="3">
    <name type="scientific">Medicago truncatula</name>
    <name type="common">Barrel medic</name>
    <name type="synonym">Medicago tribuloides</name>
    <dbReference type="NCBI Taxonomy" id="3880"/>
    <lineage>
        <taxon>Eukaryota</taxon>
        <taxon>Viridiplantae</taxon>
        <taxon>Streptophyta</taxon>
        <taxon>Embryophyta</taxon>
        <taxon>Tracheophyta</taxon>
        <taxon>Spermatophyta</taxon>
        <taxon>Magnoliopsida</taxon>
        <taxon>eudicotyledons</taxon>
        <taxon>Gunneridae</taxon>
        <taxon>Pentapetalae</taxon>
        <taxon>rosids</taxon>
        <taxon>fabids</taxon>
        <taxon>Fabales</taxon>
        <taxon>Fabaceae</taxon>
        <taxon>Papilionoideae</taxon>
        <taxon>50 kb inversion clade</taxon>
        <taxon>NPAAA clade</taxon>
        <taxon>Hologalegina</taxon>
        <taxon>IRL clade</taxon>
        <taxon>Trifolieae</taxon>
        <taxon>Medicago</taxon>
    </lineage>
</organism>
<reference evidence="4 7" key="3">
    <citation type="journal article" date="2014" name="BMC Genomics">
        <title>An improved genome release (version Mt4.0) for the model legume Medicago truncatula.</title>
        <authorList>
            <person name="Tang H."/>
            <person name="Krishnakumar V."/>
            <person name="Bidwell S."/>
            <person name="Rosen B."/>
            <person name="Chan A."/>
            <person name="Zhou S."/>
            <person name="Gentzbittel L."/>
            <person name="Childs K.L."/>
            <person name="Yandell M."/>
            <person name="Gundlach H."/>
            <person name="Mayer K.F."/>
            <person name="Schwartz D.C."/>
            <person name="Town C.D."/>
        </authorList>
    </citation>
    <scope>GENOME REANNOTATION</scope>
    <source>
        <strain evidence="4">A17</strain>
        <strain evidence="6 7">cv. Jemalong A17</strain>
    </source>
</reference>
<evidence type="ECO:0000313" key="3">
    <source>
        <dbReference type="EMBL" id="AFK36391.1"/>
    </source>
</evidence>
<protein>
    <submittedName>
        <fullName evidence="4">Nodule Cysteine-Rich (NCR) secreted peptide</fullName>
    </submittedName>
    <submittedName>
        <fullName evidence="5">Putative Late nodulin</fullName>
    </submittedName>
</protein>